<reference evidence="2" key="1">
    <citation type="journal article" date="2019" name="Environ. Microbiol.">
        <title>Fungal ecological strategies reflected in gene transcription - a case study of two litter decomposers.</title>
        <authorList>
            <person name="Barbi F."/>
            <person name="Kohler A."/>
            <person name="Barry K."/>
            <person name="Baskaran P."/>
            <person name="Daum C."/>
            <person name="Fauchery L."/>
            <person name="Ihrmark K."/>
            <person name="Kuo A."/>
            <person name="LaButti K."/>
            <person name="Lipzen A."/>
            <person name="Morin E."/>
            <person name="Grigoriev I.V."/>
            <person name="Henrissat B."/>
            <person name="Lindahl B."/>
            <person name="Martin F."/>
        </authorList>
    </citation>
    <scope>NUCLEOTIDE SEQUENCE</scope>
    <source>
        <strain evidence="2">JB14</strain>
    </source>
</reference>
<accession>A0A6A4GMD2</accession>
<gene>
    <name evidence="2" type="ORF">BT96DRAFT_1005648</name>
</gene>
<proteinExistence type="predicted"/>
<dbReference type="EMBL" id="ML769841">
    <property type="protein sequence ID" value="KAE9386881.1"/>
    <property type="molecule type" value="Genomic_DNA"/>
</dbReference>
<evidence type="ECO:0000256" key="1">
    <source>
        <dbReference type="SAM" id="MobiDB-lite"/>
    </source>
</evidence>
<feature type="region of interest" description="Disordered" evidence="1">
    <location>
        <begin position="48"/>
        <end position="116"/>
    </location>
</feature>
<evidence type="ECO:0000313" key="3">
    <source>
        <dbReference type="Proteomes" id="UP000799118"/>
    </source>
</evidence>
<protein>
    <submittedName>
        <fullName evidence="2">Uncharacterized protein</fullName>
    </submittedName>
</protein>
<sequence length="132" mass="14731">MFYIFGHGGTETEMRQIPLTVPIYCATGKNLPPTVQAYLAAQARAQAEAQARMPICRRRQSSQSRSRSQEPQPQPTPTLPPQSRPSHHQHSRSVSVHAQQGIRSHMNQGCHPFDTIPYDENAARAAAKEFDV</sequence>
<dbReference type="Proteomes" id="UP000799118">
    <property type="component" value="Unassembled WGS sequence"/>
</dbReference>
<feature type="compositionally biased region" description="Pro residues" evidence="1">
    <location>
        <begin position="72"/>
        <end position="83"/>
    </location>
</feature>
<keyword evidence="3" id="KW-1185">Reference proteome</keyword>
<feature type="compositionally biased region" description="Low complexity" evidence="1">
    <location>
        <begin position="61"/>
        <end position="71"/>
    </location>
</feature>
<dbReference type="AlphaFoldDB" id="A0A6A4GMD2"/>
<organism evidence="2 3">
    <name type="scientific">Gymnopus androsaceus JB14</name>
    <dbReference type="NCBI Taxonomy" id="1447944"/>
    <lineage>
        <taxon>Eukaryota</taxon>
        <taxon>Fungi</taxon>
        <taxon>Dikarya</taxon>
        <taxon>Basidiomycota</taxon>
        <taxon>Agaricomycotina</taxon>
        <taxon>Agaricomycetes</taxon>
        <taxon>Agaricomycetidae</taxon>
        <taxon>Agaricales</taxon>
        <taxon>Marasmiineae</taxon>
        <taxon>Omphalotaceae</taxon>
        <taxon>Gymnopus</taxon>
    </lineage>
</organism>
<name>A0A6A4GMD2_9AGAR</name>
<evidence type="ECO:0000313" key="2">
    <source>
        <dbReference type="EMBL" id="KAE9386881.1"/>
    </source>
</evidence>